<organism evidence="10 11">
    <name type="scientific">Paenibacillus aurantiacus</name>
    <dbReference type="NCBI Taxonomy" id="1936118"/>
    <lineage>
        <taxon>Bacteria</taxon>
        <taxon>Bacillati</taxon>
        <taxon>Bacillota</taxon>
        <taxon>Bacilli</taxon>
        <taxon>Bacillales</taxon>
        <taxon>Paenibacillaceae</taxon>
        <taxon>Paenibacillus</taxon>
    </lineage>
</organism>
<dbReference type="CDD" id="cd00383">
    <property type="entry name" value="trans_reg_C"/>
    <property type="match status" value="1"/>
</dbReference>
<dbReference type="PANTHER" id="PTHR48111:SF22">
    <property type="entry name" value="REGULATOR OF RPOS"/>
    <property type="match status" value="1"/>
</dbReference>
<name>A0ABV5KUT8_9BACL</name>
<dbReference type="PROSITE" id="PS51755">
    <property type="entry name" value="OMPR_PHOB"/>
    <property type="match status" value="1"/>
</dbReference>
<dbReference type="InterPro" id="IPR001789">
    <property type="entry name" value="Sig_transdc_resp-reg_receiver"/>
</dbReference>
<keyword evidence="3" id="KW-0805">Transcription regulation</keyword>
<dbReference type="InterPro" id="IPR039420">
    <property type="entry name" value="WalR-like"/>
</dbReference>
<dbReference type="PROSITE" id="PS50110">
    <property type="entry name" value="RESPONSE_REGULATORY"/>
    <property type="match status" value="1"/>
</dbReference>
<dbReference type="SMART" id="SM00862">
    <property type="entry name" value="Trans_reg_C"/>
    <property type="match status" value="1"/>
</dbReference>
<dbReference type="Pfam" id="PF00486">
    <property type="entry name" value="Trans_reg_C"/>
    <property type="match status" value="1"/>
</dbReference>
<dbReference type="SUPFAM" id="SSF52172">
    <property type="entry name" value="CheY-like"/>
    <property type="match status" value="1"/>
</dbReference>
<proteinExistence type="predicted"/>
<evidence type="ECO:0000313" key="10">
    <source>
        <dbReference type="EMBL" id="MFB9328650.1"/>
    </source>
</evidence>
<evidence type="ECO:0000256" key="7">
    <source>
        <dbReference type="PROSITE-ProRule" id="PRU01091"/>
    </source>
</evidence>
<keyword evidence="5" id="KW-0804">Transcription</keyword>
<accession>A0ABV5KUT8</accession>
<dbReference type="PANTHER" id="PTHR48111">
    <property type="entry name" value="REGULATOR OF RPOS"/>
    <property type="match status" value="1"/>
</dbReference>
<keyword evidence="1 6" id="KW-0597">Phosphoprotein</keyword>
<reference evidence="10 11" key="1">
    <citation type="submission" date="2024-09" db="EMBL/GenBank/DDBJ databases">
        <authorList>
            <person name="Sun Q."/>
            <person name="Mori K."/>
        </authorList>
    </citation>
    <scope>NUCLEOTIDE SEQUENCE [LARGE SCALE GENOMIC DNA]</scope>
    <source>
        <strain evidence="10 11">TISTR 2452</strain>
    </source>
</reference>
<evidence type="ECO:0000259" key="9">
    <source>
        <dbReference type="PROSITE" id="PS51755"/>
    </source>
</evidence>
<dbReference type="Proteomes" id="UP001589747">
    <property type="component" value="Unassembled WGS sequence"/>
</dbReference>
<dbReference type="Gene3D" id="6.10.250.690">
    <property type="match status" value="1"/>
</dbReference>
<feature type="modified residue" description="4-aspartylphosphate" evidence="6">
    <location>
        <position position="53"/>
    </location>
</feature>
<dbReference type="Gene3D" id="1.10.10.10">
    <property type="entry name" value="Winged helix-like DNA-binding domain superfamily/Winged helix DNA-binding domain"/>
    <property type="match status" value="1"/>
</dbReference>
<dbReference type="SUPFAM" id="SSF46894">
    <property type="entry name" value="C-terminal effector domain of the bipartite response regulators"/>
    <property type="match status" value="1"/>
</dbReference>
<evidence type="ECO:0000259" key="8">
    <source>
        <dbReference type="PROSITE" id="PS50110"/>
    </source>
</evidence>
<evidence type="ECO:0000256" key="1">
    <source>
        <dbReference type="ARBA" id="ARBA00022553"/>
    </source>
</evidence>
<dbReference type="InterPro" id="IPR016032">
    <property type="entry name" value="Sig_transdc_resp-reg_C-effctor"/>
</dbReference>
<comment type="caution">
    <text evidence="10">The sequence shown here is derived from an EMBL/GenBank/DDBJ whole genome shotgun (WGS) entry which is preliminary data.</text>
</comment>
<dbReference type="Pfam" id="PF00072">
    <property type="entry name" value="Response_reg"/>
    <property type="match status" value="1"/>
</dbReference>
<keyword evidence="11" id="KW-1185">Reference proteome</keyword>
<dbReference type="InterPro" id="IPR011006">
    <property type="entry name" value="CheY-like_superfamily"/>
</dbReference>
<evidence type="ECO:0000256" key="5">
    <source>
        <dbReference type="ARBA" id="ARBA00023163"/>
    </source>
</evidence>
<evidence type="ECO:0000256" key="3">
    <source>
        <dbReference type="ARBA" id="ARBA00023015"/>
    </source>
</evidence>
<dbReference type="InterPro" id="IPR001867">
    <property type="entry name" value="OmpR/PhoB-type_DNA-bd"/>
</dbReference>
<dbReference type="InterPro" id="IPR036388">
    <property type="entry name" value="WH-like_DNA-bd_sf"/>
</dbReference>
<evidence type="ECO:0000256" key="6">
    <source>
        <dbReference type="PROSITE-ProRule" id="PRU00169"/>
    </source>
</evidence>
<keyword evidence="2" id="KW-0902">Two-component regulatory system</keyword>
<dbReference type="RefSeq" id="WP_377498157.1">
    <property type="nucleotide sequence ID" value="NZ_JBHMDO010000034.1"/>
</dbReference>
<dbReference type="EMBL" id="JBHMDO010000034">
    <property type="protein sequence ID" value="MFB9328650.1"/>
    <property type="molecule type" value="Genomic_DNA"/>
</dbReference>
<feature type="DNA-binding region" description="OmpR/PhoB-type" evidence="7">
    <location>
        <begin position="131"/>
        <end position="229"/>
    </location>
</feature>
<evidence type="ECO:0000313" key="11">
    <source>
        <dbReference type="Proteomes" id="UP001589747"/>
    </source>
</evidence>
<sequence length="232" mass="26852">MRKRVLIVEDEMKVSRLLQLELTHEGYEVEIADNGKEALSKASTGHWDIILLDIMLPEMTGSEVLRRIRKSDLLTPIIVLTARNTTSEKVSGLDLGANDYMTKPFEIEELLARMRACIRNRTEDVESSLNHATLNVSGLSLNKNTRDVIREGQVIDLTPKEYDLLLYLMENKNHVLEREQIITHVWGYDFQGETNIVDVYVRYLRKKVDLDFRVKLIQTIRGVGYCMRDERS</sequence>
<dbReference type="SMART" id="SM00448">
    <property type="entry name" value="REC"/>
    <property type="match status" value="1"/>
</dbReference>
<dbReference type="Gene3D" id="3.40.50.2300">
    <property type="match status" value="1"/>
</dbReference>
<keyword evidence="4 7" id="KW-0238">DNA-binding</keyword>
<gene>
    <name evidence="10" type="ORF">ACFFSY_22170</name>
</gene>
<feature type="domain" description="OmpR/PhoB-type" evidence="9">
    <location>
        <begin position="131"/>
        <end position="229"/>
    </location>
</feature>
<evidence type="ECO:0000256" key="4">
    <source>
        <dbReference type="ARBA" id="ARBA00023125"/>
    </source>
</evidence>
<protein>
    <submittedName>
        <fullName evidence="10">Response regulator transcription factor</fullName>
    </submittedName>
</protein>
<evidence type="ECO:0000256" key="2">
    <source>
        <dbReference type="ARBA" id="ARBA00023012"/>
    </source>
</evidence>
<feature type="domain" description="Response regulatory" evidence="8">
    <location>
        <begin position="4"/>
        <end position="118"/>
    </location>
</feature>